<evidence type="ECO:0000256" key="2">
    <source>
        <dbReference type="PROSITE-ProRule" id="PRU00703"/>
    </source>
</evidence>
<evidence type="ECO:0008006" key="7">
    <source>
        <dbReference type="Google" id="ProtNLM"/>
    </source>
</evidence>
<dbReference type="Gene3D" id="3.10.580.10">
    <property type="entry name" value="CBS-domain"/>
    <property type="match status" value="2"/>
</dbReference>
<dbReference type="InterPro" id="IPR051257">
    <property type="entry name" value="Diverse_CBS-Domain"/>
</dbReference>
<feature type="domain" description="CBS" evidence="4">
    <location>
        <begin position="73"/>
        <end position="134"/>
    </location>
</feature>
<dbReference type="PROSITE" id="PS50914">
    <property type="entry name" value="BON"/>
    <property type="match status" value="1"/>
</dbReference>
<evidence type="ECO:0000259" key="3">
    <source>
        <dbReference type="PROSITE" id="PS50914"/>
    </source>
</evidence>
<dbReference type="EMBL" id="BOPH01000088">
    <property type="protein sequence ID" value="GIJ71666.1"/>
    <property type="molecule type" value="Genomic_DNA"/>
</dbReference>
<dbReference type="PANTHER" id="PTHR43080:SF29">
    <property type="entry name" value="OS02G0818000 PROTEIN"/>
    <property type="match status" value="1"/>
</dbReference>
<dbReference type="InterPro" id="IPR007055">
    <property type="entry name" value="BON_dom"/>
</dbReference>
<gene>
    <name evidence="5" type="ORF">Voc01_065830</name>
</gene>
<dbReference type="Pfam" id="PF04972">
    <property type="entry name" value="BON"/>
    <property type="match status" value="1"/>
</dbReference>
<dbReference type="SUPFAM" id="SSF54631">
    <property type="entry name" value="CBS-domain pair"/>
    <property type="match status" value="1"/>
</dbReference>
<dbReference type="CDD" id="cd02205">
    <property type="entry name" value="CBS_pair_SF"/>
    <property type="match status" value="1"/>
</dbReference>
<dbReference type="SMART" id="SM00116">
    <property type="entry name" value="CBS"/>
    <property type="match status" value="2"/>
</dbReference>
<reference evidence="5" key="1">
    <citation type="submission" date="2021-01" db="EMBL/GenBank/DDBJ databases">
        <title>Whole genome shotgun sequence of Virgisporangium ochraceum NBRC 16418.</title>
        <authorList>
            <person name="Komaki H."/>
            <person name="Tamura T."/>
        </authorList>
    </citation>
    <scope>NUCLEOTIDE SEQUENCE</scope>
    <source>
        <strain evidence="5">NBRC 16418</strain>
    </source>
</reference>
<dbReference type="RefSeq" id="WP_203931510.1">
    <property type="nucleotide sequence ID" value="NZ_BOPH01000088.1"/>
</dbReference>
<feature type="domain" description="CBS" evidence="4">
    <location>
        <begin position="10"/>
        <end position="66"/>
    </location>
</feature>
<name>A0A8J4EEF0_9ACTN</name>
<dbReference type="Pfam" id="PF00571">
    <property type="entry name" value="CBS"/>
    <property type="match status" value="2"/>
</dbReference>
<proteinExistence type="predicted"/>
<dbReference type="PROSITE" id="PS51371">
    <property type="entry name" value="CBS"/>
    <property type="match status" value="2"/>
</dbReference>
<evidence type="ECO:0000259" key="4">
    <source>
        <dbReference type="PROSITE" id="PS51371"/>
    </source>
</evidence>
<feature type="domain" description="BON" evidence="3">
    <location>
        <begin position="126"/>
        <end position="195"/>
    </location>
</feature>
<keyword evidence="1 2" id="KW-0129">CBS domain</keyword>
<organism evidence="5 6">
    <name type="scientific">Virgisporangium ochraceum</name>
    <dbReference type="NCBI Taxonomy" id="65505"/>
    <lineage>
        <taxon>Bacteria</taxon>
        <taxon>Bacillati</taxon>
        <taxon>Actinomycetota</taxon>
        <taxon>Actinomycetes</taxon>
        <taxon>Micromonosporales</taxon>
        <taxon>Micromonosporaceae</taxon>
        <taxon>Virgisporangium</taxon>
    </lineage>
</organism>
<comment type="caution">
    <text evidence="5">The sequence shown here is derived from an EMBL/GenBank/DDBJ whole genome shotgun (WGS) entry which is preliminary data.</text>
</comment>
<dbReference type="Proteomes" id="UP000635606">
    <property type="component" value="Unassembled WGS sequence"/>
</dbReference>
<evidence type="ECO:0000313" key="5">
    <source>
        <dbReference type="EMBL" id="GIJ71666.1"/>
    </source>
</evidence>
<evidence type="ECO:0000256" key="1">
    <source>
        <dbReference type="ARBA" id="ARBA00023122"/>
    </source>
</evidence>
<keyword evidence="6" id="KW-1185">Reference proteome</keyword>
<dbReference type="InterPro" id="IPR046342">
    <property type="entry name" value="CBS_dom_sf"/>
</dbReference>
<sequence length="198" mass="21197">MAVPLVRDVMSPSHVAIRHDAAPMEIIEALVRHETAVLPVVDGSGRVVGLCCEADVLPHVARTAPAARMPVRQERRALTVRPDTPVTAAAQLMDAARVDGLPVVDPAGGPVGTVARRDVLRASLQLTPAVRNELAGPLLRRVLARRAPHVRVDVADGVVTLTGWTERRSTARLAVNVARAVPGVVDVSDRVTYRHDDE</sequence>
<dbReference type="AlphaFoldDB" id="A0A8J4EEF0"/>
<evidence type="ECO:0000313" key="6">
    <source>
        <dbReference type="Proteomes" id="UP000635606"/>
    </source>
</evidence>
<accession>A0A8J4EEF0</accession>
<dbReference type="Gene3D" id="3.30.1340.30">
    <property type="match status" value="1"/>
</dbReference>
<protein>
    <recommendedName>
        <fullName evidence="7">CBS domain containing membrane protein</fullName>
    </recommendedName>
</protein>
<dbReference type="PANTHER" id="PTHR43080">
    <property type="entry name" value="CBS DOMAIN-CONTAINING PROTEIN CBSX3, MITOCHONDRIAL"/>
    <property type="match status" value="1"/>
</dbReference>
<dbReference type="InterPro" id="IPR000644">
    <property type="entry name" value="CBS_dom"/>
</dbReference>